<comment type="caution">
    <text evidence="1">The sequence shown here is derived from an EMBL/GenBank/DDBJ whole genome shotgun (WGS) entry which is preliminary data.</text>
</comment>
<keyword evidence="2" id="KW-1185">Reference proteome</keyword>
<protein>
    <submittedName>
        <fullName evidence="1">Uncharacterized protein</fullName>
    </submittedName>
</protein>
<evidence type="ECO:0000313" key="2">
    <source>
        <dbReference type="Proteomes" id="UP001500742"/>
    </source>
</evidence>
<organism evidence="1 2">
    <name type="scientific">Mucilaginibacter dorajii</name>
    <dbReference type="NCBI Taxonomy" id="692994"/>
    <lineage>
        <taxon>Bacteria</taxon>
        <taxon>Pseudomonadati</taxon>
        <taxon>Bacteroidota</taxon>
        <taxon>Sphingobacteriia</taxon>
        <taxon>Sphingobacteriales</taxon>
        <taxon>Sphingobacteriaceae</taxon>
        <taxon>Mucilaginibacter</taxon>
    </lineage>
</organism>
<gene>
    <name evidence="1" type="ORF">GCM10022210_27570</name>
</gene>
<dbReference type="Pfam" id="PF22028">
    <property type="entry name" value="DUF6934"/>
    <property type="match status" value="1"/>
</dbReference>
<dbReference type="Proteomes" id="UP001500742">
    <property type="component" value="Unassembled WGS sequence"/>
</dbReference>
<evidence type="ECO:0000313" key="1">
    <source>
        <dbReference type="EMBL" id="GAA3975559.1"/>
    </source>
</evidence>
<sequence>MNLKSYPCLIKNDYLDYEFYSEGPNGRIKKAVRFTRMTHEEPIFYNLGFGDVSQETDLIDDNIVSNNDDRDIVLATVAKTVIDFTNIHGNHYVFATGSTSSRTRLYQMGISGLWEEISKDFKVLGFVKGDWQPFQKNVNYEAFLVKRK</sequence>
<reference evidence="2" key="1">
    <citation type="journal article" date="2019" name="Int. J. Syst. Evol. Microbiol.">
        <title>The Global Catalogue of Microorganisms (GCM) 10K type strain sequencing project: providing services to taxonomists for standard genome sequencing and annotation.</title>
        <authorList>
            <consortium name="The Broad Institute Genomics Platform"/>
            <consortium name="The Broad Institute Genome Sequencing Center for Infectious Disease"/>
            <person name="Wu L."/>
            <person name="Ma J."/>
        </authorList>
    </citation>
    <scope>NUCLEOTIDE SEQUENCE [LARGE SCALE GENOMIC DNA]</scope>
    <source>
        <strain evidence="2">JCM 16601</strain>
    </source>
</reference>
<dbReference type="EMBL" id="BAAAZC010000019">
    <property type="protein sequence ID" value="GAA3975559.1"/>
    <property type="molecule type" value="Genomic_DNA"/>
</dbReference>
<name>A0ABP7Q2R4_9SPHI</name>
<proteinExistence type="predicted"/>
<dbReference type="InterPro" id="IPR053865">
    <property type="entry name" value="DUF6934"/>
</dbReference>
<dbReference type="RefSeq" id="WP_374759820.1">
    <property type="nucleotide sequence ID" value="NZ_BAAAZC010000019.1"/>
</dbReference>
<accession>A0ABP7Q2R4</accession>